<feature type="binding site" evidence="3">
    <location>
        <position position="156"/>
    </location>
    <ligand>
        <name>hydrogencarbonate</name>
        <dbReference type="ChEBI" id="CHEBI:17544"/>
        <label>1</label>
    </ligand>
</feature>
<dbReference type="GO" id="GO:0006826">
    <property type="term" value="P:iron ion transport"/>
    <property type="evidence" value="ECO:0007669"/>
    <property type="project" value="TreeGrafter"/>
</dbReference>
<dbReference type="AlphaFoldDB" id="W8BN10"/>
<dbReference type="OrthoDB" id="9981115at2759"/>
<keyword evidence="11" id="KW-1185">Reference proteome</keyword>
<dbReference type="Gene3D" id="3.40.190.10">
    <property type="entry name" value="Periplasmic binding protein-like II"/>
    <property type="match status" value="5"/>
</dbReference>
<dbReference type="Proteomes" id="UP000606786">
    <property type="component" value="Unassembled WGS sequence"/>
</dbReference>
<feature type="disulfide bond" evidence="5">
    <location>
        <begin position="493"/>
        <end position="511"/>
    </location>
</feature>
<keyword evidence="6" id="KW-0472">Membrane</keyword>
<dbReference type="PANTHER" id="PTHR11485:SF29">
    <property type="entry name" value="TRANSFERRIN 2"/>
    <property type="match status" value="1"/>
</dbReference>
<dbReference type="PIRSF" id="PIRSF002549">
    <property type="entry name" value="Transferrin"/>
    <property type="match status" value="1"/>
</dbReference>
<protein>
    <submittedName>
        <fullName evidence="9">(Mediterranean fruit fly) hypothetical protein</fullName>
    </submittedName>
    <submittedName>
        <fullName evidence="10">Melanotransferrin</fullName>
    </submittedName>
</protein>
<feature type="binding site" evidence="4">
    <location>
        <position position="563"/>
    </location>
    <ligand>
        <name>Fe(3+)</name>
        <dbReference type="ChEBI" id="CHEBI:29034"/>
        <label>1</label>
    </ligand>
</feature>
<dbReference type="PROSITE" id="PS51408">
    <property type="entry name" value="TRANSFERRIN_LIKE_4"/>
    <property type="match status" value="2"/>
</dbReference>
<sequence length="850" mass="96989">MFRICLLSIFLYLMLWKGIDAQHHYQFEKEIRSIIWCTKSLEEQYKCQNLTIAIERDRALFDDAYLNVTCFLGYSADECIHHIDHEKAHITTLDAGDVFTAGRYNSLVPIMQEKFTGGLRNYHAVAVVKKDSLQDVYSLRDLRNKRACFPWVGSMAGWIVPIYTLQHDGGMEVVDCNNQVKTAANFFNNSCAAYSLINKYNPIGDNSDKLCALCTGKIPGGRCSAKDPYYGYDGAFRCLLESGDVAFLRDSTVMEMLQTNQFSSLSPDRFELLCRDGRRVPVNDYRQCHWGSIPSDAIVTSSARNTLERKKFQHFLRRTIELYSDALREEANEQNVRLNGESGNNFNFNNNNRDQYGNPYGANNNNPYNSNNAYDTSNTYNRNPYDKYDGTIGGNSGFRNDRLDSSFTTERNYPEGTNETILYEKFRIFESRRYGRANLMFQDSARSLVEIPEDDQSFSKYLHNTTTYIYGIRECPVPSMTLCVTSDPELEKCIKMKIALKAQILKPELICKKMHSHINCMQWIQSGKADIAVFDAGDVYTGGLNYDLIPFMSEVYNLGEPEYYVVAVAKEEDPDTELTYLKGKYTCHTGINTAAGWTYPMAFLISNGWIRPYGCDSVRAAAEYFTKSCLPGAISNEYNTGVPYDSMCDLCHGTSYRYCRRDASEDYYGHTGAFRCLVEGGGHVAFMKHTTVMESTGGKRKEWWARNALNDDFELLCTDGTRAELHDYKKCNLGKVKANAIVTRGGLNYNETQINAYINLLTYAQQLYGRKNTDTFSFSMFSSVMGYYDLIFQDATRQLRVIPPNQRRYDIYLGSNFMRARRITDCYAGAAQLVISLPLFFIIFAFFVGL</sequence>
<reference evidence="10" key="1">
    <citation type="submission" date="2013-07" db="EMBL/GenBank/DDBJ databases">
        <authorList>
            <person name="Geib S."/>
        </authorList>
    </citation>
    <scope>NUCLEOTIDE SEQUENCE</scope>
</reference>
<feature type="binding site" evidence="3">
    <location>
        <position position="595"/>
    </location>
    <ligand>
        <name>hydrogencarbonate</name>
        <dbReference type="ChEBI" id="CHEBI:17544"/>
        <label>1</label>
    </ligand>
</feature>
<feature type="domain" description="Transferrin-like" evidence="8">
    <location>
        <begin position="480"/>
        <end position="826"/>
    </location>
</feature>
<dbReference type="InterPro" id="IPR001156">
    <property type="entry name" value="Transferrin-like_dom"/>
</dbReference>
<keyword evidence="2 5" id="KW-1015">Disulfide bond</keyword>
<feature type="disulfide bond" evidence="5">
    <location>
        <begin position="191"/>
        <end position="214"/>
    </location>
</feature>
<feature type="disulfide bond" evidence="5">
    <location>
        <begin position="274"/>
        <end position="288"/>
    </location>
</feature>
<reference evidence="10" key="2">
    <citation type="journal article" date="2014" name="BMC Genomics">
        <title>A genomic perspective to assessing quality of mass-reared SIT flies used in Mediterranean fruit fly (Ceratitis capitata) eradication in California.</title>
        <authorList>
            <person name="Calla B."/>
            <person name="Hall B."/>
            <person name="Hou S."/>
            <person name="Geib S.M."/>
        </authorList>
    </citation>
    <scope>NUCLEOTIDE SEQUENCE</scope>
</reference>
<feature type="chain" id="PRO_5036288230" evidence="7">
    <location>
        <begin position="22"/>
        <end position="850"/>
    </location>
</feature>
<keyword evidence="7" id="KW-0732">Signal</keyword>
<evidence type="ECO:0000313" key="10">
    <source>
        <dbReference type="EMBL" id="JAB94756.1"/>
    </source>
</evidence>
<feature type="disulfide bond" evidence="5">
    <location>
        <begin position="37"/>
        <end position="79"/>
    </location>
</feature>
<evidence type="ECO:0000313" key="11">
    <source>
        <dbReference type="Proteomes" id="UP000606786"/>
    </source>
</evidence>
<dbReference type="InterPro" id="IPR016357">
    <property type="entry name" value="Transferrin"/>
</dbReference>
<dbReference type="PROSITE" id="PS00206">
    <property type="entry name" value="TRANSFERRIN_LIKE_2"/>
    <property type="match status" value="1"/>
</dbReference>
<feature type="disulfide bond" evidence="5">
    <location>
        <begin position="648"/>
        <end position="659"/>
    </location>
</feature>
<keyword evidence="1" id="KW-0677">Repeat</keyword>
<feature type="domain" description="Transferrin-like" evidence="8">
    <location>
        <begin position="34"/>
        <end position="376"/>
    </location>
</feature>
<dbReference type="SMART" id="SM00094">
    <property type="entry name" value="TR_FER"/>
    <property type="match status" value="2"/>
</dbReference>
<reference evidence="9" key="3">
    <citation type="submission" date="2020-11" db="EMBL/GenBank/DDBJ databases">
        <authorList>
            <person name="Whitehead M."/>
        </authorList>
    </citation>
    <scope>NUCLEOTIDE SEQUENCE</scope>
    <source>
        <strain evidence="9">EGII</strain>
    </source>
</reference>
<dbReference type="GeneID" id="101458155"/>
<feature type="binding site" evidence="4">
    <location>
        <position position="122"/>
    </location>
    <ligand>
        <name>Fe(3+)</name>
        <dbReference type="ChEBI" id="CHEBI:29034"/>
        <label>1</label>
    </ligand>
</feature>
<dbReference type="CTD" id="39435"/>
<feature type="binding site" evidence="3">
    <location>
        <position position="596"/>
    </location>
    <ligand>
        <name>hydrogencarbonate</name>
        <dbReference type="ChEBI" id="CHEBI:17544"/>
        <label>1</label>
    </ligand>
</feature>
<dbReference type="EMBL" id="GAMC01011799">
    <property type="protein sequence ID" value="JAB94756.1"/>
    <property type="molecule type" value="mRNA"/>
</dbReference>
<proteinExistence type="evidence at transcript level"/>
<dbReference type="GO" id="GO:0046872">
    <property type="term" value="F:metal ion binding"/>
    <property type="evidence" value="ECO:0007669"/>
    <property type="project" value="UniProtKB-KW"/>
</dbReference>
<keyword evidence="4" id="KW-0479">Metal-binding</keyword>
<dbReference type="SUPFAM" id="SSF53850">
    <property type="entry name" value="Periplasmic binding protein-like II"/>
    <property type="match status" value="2"/>
</dbReference>
<feature type="disulfide bond" evidence="5">
    <location>
        <begin position="148"/>
        <end position="238"/>
    </location>
</feature>
<accession>W8BN10</accession>
<dbReference type="GO" id="GO:0005769">
    <property type="term" value="C:early endosome"/>
    <property type="evidence" value="ECO:0007669"/>
    <property type="project" value="TreeGrafter"/>
</dbReference>
<feature type="transmembrane region" description="Helical" evidence="6">
    <location>
        <begin position="827"/>
        <end position="848"/>
    </location>
</feature>
<evidence type="ECO:0000256" key="5">
    <source>
        <dbReference type="PIRSR" id="PIRSR002549-4"/>
    </source>
</evidence>
<dbReference type="InterPro" id="IPR018195">
    <property type="entry name" value="Transferrin_Fe_BS"/>
</dbReference>
<dbReference type="FunFam" id="3.40.190.10:FF:000272">
    <property type="entry name" value="Transferrin"/>
    <property type="match status" value="1"/>
</dbReference>
<evidence type="ECO:0000256" key="1">
    <source>
        <dbReference type="ARBA" id="ARBA00022737"/>
    </source>
</evidence>
<feature type="binding site" evidence="3">
    <location>
        <position position="589"/>
    </location>
    <ligand>
        <name>hydrogencarbonate</name>
        <dbReference type="ChEBI" id="CHEBI:17544"/>
        <label>1</label>
    </ligand>
</feature>
<keyword evidence="4" id="KW-0408">Iron</keyword>
<feature type="disulfide bond" evidence="5">
    <location>
        <begin position="587"/>
        <end position="676"/>
    </location>
</feature>
<dbReference type="GO" id="GO:0005615">
    <property type="term" value="C:extracellular space"/>
    <property type="evidence" value="ECO:0007669"/>
    <property type="project" value="InterPro"/>
</dbReference>
<feature type="signal peptide" evidence="7">
    <location>
        <begin position="1"/>
        <end position="21"/>
    </location>
</feature>
<keyword evidence="6" id="KW-1133">Transmembrane helix</keyword>
<feature type="disulfide bond" evidence="5">
    <location>
        <begin position="47"/>
        <end position="70"/>
    </location>
</feature>
<dbReference type="PROSITE" id="PS00205">
    <property type="entry name" value="TRANSFERRIN_LIKE_1"/>
    <property type="match status" value="1"/>
</dbReference>
<evidence type="ECO:0000256" key="4">
    <source>
        <dbReference type="PIRSR" id="PIRSR002549-3"/>
    </source>
</evidence>
<feature type="disulfide bond" evidence="5">
    <location>
        <begin position="615"/>
        <end position="826"/>
    </location>
</feature>
<feature type="binding site" evidence="4">
    <location>
        <position position="94"/>
    </location>
    <ligand>
        <name>Fe(3+)</name>
        <dbReference type="ChEBI" id="CHEBI:29034"/>
        <label>1</label>
    </ligand>
</feature>
<evidence type="ECO:0000256" key="6">
    <source>
        <dbReference type="SAM" id="Phobius"/>
    </source>
</evidence>
<feature type="disulfide bond" evidence="5">
    <location>
        <begin position="629"/>
        <end position="651"/>
    </location>
</feature>
<dbReference type="PANTHER" id="PTHR11485">
    <property type="entry name" value="TRANSFERRIN"/>
    <property type="match status" value="1"/>
</dbReference>
<organism evidence="10">
    <name type="scientific">Ceratitis capitata</name>
    <name type="common">Mediterranean fruit fly</name>
    <name type="synonym">Tephritis capitata</name>
    <dbReference type="NCBI Taxonomy" id="7213"/>
    <lineage>
        <taxon>Eukaryota</taxon>
        <taxon>Metazoa</taxon>
        <taxon>Ecdysozoa</taxon>
        <taxon>Arthropoda</taxon>
        <taxon>Hexapoda</taxon>
        <taxon>Insecta</taxon>
        <taxon>Pterygota</taxon>
        <taxon>Neoptera</taxon>
        <taxon>Endopterygota</taxon>
        <taxon>Diptera</taxon>
        <taxon>Brachycera</taxon>
        <taxon>Muscomorpha</taxon>
        <taxon>Tephritoidea</taxon>
        <taxon>Tephritidae</taxon>
        <taxon>Ceratitis</taxon>
        <taxon>Ceratitis</taxon>
    </lineage>
</organism>
<dbReference type="GO" id="GO:0055037">
    <property type="term" value="C:recycling endosome"/>
    <property type="evidence" value="ECO:0007669"/>
    <property type="project" value="TreeGrafter"/>
</dbReference>
<gene>
    <name evidence="10" type="primary">TRFM</name>
    <name evidence="9" type="ORF">CCAP1982_LOCUS10776</name>
</gene>
<feature type="binding site" evidence="3">
    <location>
        <position position="157"/>
    </location>
    <ligand>
        <name>hydrogencarbonate</name>
        <dbReference type="ChEBI" id="CHEBI:17544"/>
        <label>1</label>
    </ligand>
</feature>
<dbReference type="Pfam" id="PF00405">
    <property type="entry name" value="Transferrin"/>
    <property type="match status" value="2"/>
</dbReference>
<dbReference type="KEGG" id="ccat:101458155"/>
<dbReference type="CDD" id="cd13529">
    <property type="entry name" value="PBP2_transferrin"/>
    <property type="match status" value="2"/>
</dbReference>
<evidence type="ECO:0000256" key="2">
    <source>
        <dbReference type="ARBA" id="ARBA00023157"/>
    </source>
</evidence>
<dbReference type="PRINTS" id="PR00422">
    <property type="entry name" value="TRANSFERRIN"/>
</dbReference>
<evidence type="ECO:0000313" key="9">
    <source>
        <dbReference type="EMBL" id="CAD7002281.1"/>
    </source>
</evidence>
<evidence type="ECO:0000259" key="8">
    <source>
        <dbReference type="PROSITE" id="PS51408"/>
    </source>
</evidence>
<evidence type="ECO:0000256" key="3">
    <source>
        <dbReference type="PIRSR" id="PIRSR002549-2"/>
    </source>
</evidence>
<feature type="disulfide bond" evidence="5">
    <location>
        <begin position="717"/>
        <end position="731"/>
    </location>
</feature>
<keyword evidence="6" id="KW-0812">Transmembrane</keyword>
<dbReference type="GO" id="GO:0005886">
    <property type="term" value="C:plasma membrane"/>
    <property type="evidence" value="ECO:0007669"/>
    <property type="project" value="TreeGrafter"/>
</dbReference>
<name>W8BN10_CERCA</name>
<evidence type="ECO:0000256" key="7">
    <source>
        <dbReference type="SAM" id="SignalP"/>
    </source>
</evidence>
<feature type="disulfide bond" evidence="5">
    <location>
        <begin position="483"/>
        <end position="520"/>
    </location>
</feature>
<feature type="binding site" evidence="4">
    <location>
        <position position="535"/>
    </location>
    <ligand>
        <name>Fe(3+)</name>
        <dbReference type="ChEBI" id="CHEBI:29034"/>
        <label>1</label>
    </ligand>
</feature>
<feature type="binding site" evidence="4">
    <location>
        <position position="232"/>
    </location>
    <ligand>
        <name>Fe(3+)</name>
        <dbReference type="ChEBI" id="CHEBI:29034"/>
        <label>1</label>
    </ligand>
</feature>
<dbReference type="EMBL" id="CAJHJT010000034">
    <property type="protein sequence ID" value="CAD7002281.1"/>
    <property type="molecule type" value="Genomic_DNA"/>
</dbReference>